<evidence type="ECO:0000313" key="6">
    <source>
        <dbReference type="Proteomes" id="UP000799536"/>
    </source>
</evidence>
<feature type="compositionally biased region" description="Basic residues" evidence="3">
    <location>
        <begin position="73"/>
        <end position="82"/>
    </location>
</feature>
<proteinExistence type="predicted"/>
<evidence type="ECO:0000256" key="3">
    <source>
        <dbReference type="SAM" id="MobiDB-lite"/>
    </source>
</evidence>
<keyword evidence="6" id="KW-1185">Reference proteome</keyword>
<dbReference type="PANTHER" id="PTHR23236">
    <property type="entry name" value="EUKARYOTIC TRANSLATION INITIATION FACTOR 4B/4H"/>
    <property type="match status" value="1"/>
</dbReference>
<dbReference type="Gene3D" id="3.30.70.330">
    <property type="match status" value="2"/>
</dbReference>
<keyword evidence="1 2" id="KW-0694">RNA-binding</keyword>
<feature type="region of interest" description="Disordered" evidence="3">
    <location>
        <begin position="356"/>
        <end position="425"/>
    </location>
</feature>
<dbReference type="InterPro" id="IPR012677">
    <property type="entry name" value="Nucleotide-bd_a/b_plait_sf"/>
</dbReference>
<dbReference type="InterPro" id="IPR035979">
    <property type="entry name" value="RBD_domain_sf"/>
</dbReference>
<dbReference type="AlphaFoldDB" id="A0A9P4JLQ0"/>
<evidence type="ECO:0000256" key="1">
    <source>
        <dbReference type="ARBA" id="ARBA00022884"/>
    </source>
</evidence>
<dbReference type="Pfam" id="PF00076">
    <property type="entry name" value="RRM_1"/>
    <property type="match status" value="1"/>
</dbReference>
<dbReference type="GO" id="GO:0005730">
    <property type="term" value="C:nucleolus"/>
    <property type="evidence" value="ECO:0007669"/>
    <property type="project" value="TreeGrafter"/>
</dbReference>
<feature type="compositionally biased region" description="Basic residues" evidence="3">
    <location>
        <begin position="16"/>
        <end position="25"/>
    </location>
</feature>
<feature type="region of interest" description="Disordered" evidence="3">
    <location>
        <begin position="305"/>
        <end position="328"/>
    </location>
</feature>
<organism evidence="5 6">
    <name type="scientific">Delitschia confertaspora ATCC 74209</name>
    <dbReference type="NCBI Taxonomy" id="1513339"/>
    <lineage>
        <taxon>Eukaryota</taxon>
        <taxon>Fungi</taxon>
        <taxon>Dikarya</taxon>
        <taxon>Ascomycota</taxon>
        <taxon>Pezizomycotina</taxon>
        <taxon>Dothideomycetes</taxon>
        <taxon>Pleosporomycetidae</taxon>
        <taxon>Pleosporales</taxon>
        <taxon>Delitschiaceae</taxon>
        <taxon>Delitschia</taxon>
    </lineage>
</organism>
<feature type="compositionally biased region" description="Basic and acidic residues" evidence="3">
    <location>
        <begin position="358"/>
        <end position="372"/>
    </location>
</feature>
<dbReference type="InterPro" id="IPR000504">
    <property type="entry name" value="RRM_dom"/>
</dbReference>
<feature type="region of interest" description="Disordered" evidence="3">
    <location>
        <begin position="1"/>
        <end position="113"/>
    </location>
</feature>
<evidence type="ECO:0000313" key="5">
    <source>
        <dbReference type="EMBL" id="KAF2201813.1"/>
    </source>
</evidence>
<dbReference type="SUPFAM" id="SSF54928">
    <property type="entry name" value="RNA-binding domain, RBD"/>
    <property type="match status" value="1"/>
</dbReference>
<dbReference type="SMART" id="SM00360">
    <property type="entry name" value="RRM"/>
    <property type="match status" value="2"/>
</dbReference>
<dbReference type="GO" id="GO:0003723">
    <property type="term" value="F:RNA binding"/>
    <property type="evidence" value="ECO:0007669"/>
    <property type="project" value="UniProtKB-UniRule"/>
</dbReference>
<name>A0A9P4JLQ0_9PLEO</name>
<gene>
    <name evidence="5" type="ORF">GQ43DRAFT_440239</name>
</gene>
<evidence type="ECO:0000259" key="4">
    <source>
        <dbReference type="PROSITE" id="PS50102"/>
    </source>
</evidence>
<feature type="domain" description="RRM" evidence="4">
    <location>
        <begin position="238"/>
        <end position="348"/>
    </location>
</feature>
<dbReference type="EMBL" id="ML993960">
    <property type="protein sequence ID" value="KAF2201813.1"/>
    <property type="molecule type" value="Genomic_DNA"/>
</dbReference>
<dbReference type="PROSITE" id="PS50102">
    <property type="entry name" value="RRM"/>
    <property type="match status" value="2"/>
</dbReference>
<feature type="compositionally biased region" description="Acidic residues" evidence="3">
    <location>
        <begin position="305"/>
        <end position="314"/>
    </location>
</feature>
<sequence>MAEPILSEAGADIRVKDKKKSKKSKSKTDDVTAKEAPAAETYDENTPTKKRKREILPEEIVVDVNLPEPASKKALRKAKKAKTNPEATESAADGTTAEQTTTKAADGETKGEKRSQYGVWIGNLPWSATKATLRSFLTEHSDITDDQITRVHMPPPSKSTNAMGDFKPLNKGFAYVDFSTELAMYSAIALTETKMDGRRPLLIKNANNFEGRPKKAAGEADGKDGNVAGAINGKPPNKRVFIGNLAFDVTKEDLEEHFGQCGEIALTHMATFEDSGKCKGYAWITFEDIEAATTAVRGYIFKQDEDDKDEESGDEDKPAKENKKQKKGRKWFINRLRGRDLRCEFAEDSTVRYNKRYGPKDKAENEKTEDPNYRPFNKHSQPPAKPQERRKVDARTIRPGAAHTSAPRASQAIVASQGKKMTFDD</sequence>
<accession>A0A9P4JLQ0</accession>
<comment type="caution">
    <text evidence="5">The sequence shown here is derived from an EMBL/GenBank/DDBJ whole genome shotgun (WGS) entry which is preliminary data.</text>
</comment>
<protein>
    <recommendedName>
        <fullName evidence="4">RRM domain-containing protein</fullName>
    </recommendedName>
</protein>
<dbReference type="OrthoDB" id="1875751at2759"/>
<dbReference type="PANTHER" id="PTHR23236:SF95">
    <property type="entry name" value="NUCLEOLAR PROTEIN 13"/>
    <property type="match status" value="1"/>
</dbReference>
<dbReference type="Proteomes" id="UP000799536">
    <property type="component" value="Unassembled WGS sequence"/>
</dbReference>
<feature type="domain" description="RRM" evidence="4">
    <location>
        <begin position="117"/>
        <end position="208"/>
    </location>
</feature>
<evidence type="ECO:0000256" key="2">
    <source>
        <dbReference type="PROSITE-ProRule" id="PRU00176"/>
    </source>
</evidence>
<feature type="compositionally biased region" description="Basic and acidic residues" evidence="3">
    <location>
        <begin position="386"/>
        <end position="396"/>
    </location>
</feature>
<reference evidence="5" key="1">
    <citation type="journal article" date="2020" name="Stud. Mycol.">
        <title>101 Dothideomycetes genomes: a test case for predicting lifestyles and emergence of pathogens.</title>
        <authorList>
            <person name="Haridas S."/>
            <person name="Albert R."/>
            <person name="Binder M."/>
            <person name="Bloem J."/>
            <person name="Labutti K."/>
            <person name="Salamov A."/>
            <person name="Andreopoulos B."/>
            <person name="Baker S."/>
            <person name="Barry K."/>
            <person name="Bills G."/>
            <person name="Bluhm B."/>
            <person name="Cannon C."/>
            <person name="Castanera R."/>
            <person name="Culley D."/>
            <person name="Daum C."/>
            <person name="Ezra D."/>
            <person name="Gonzalez J."/>
            <person name="Henrissat B."/>
            <person name="Kuo A."/>
            <person name="Liang C."/>
            <person name="Lipzen A."/>
            <person name="Lutzoni F."/>
            <person name="Magnuson J."/>
            <person name="Mondo S."/>
            <person name="Nolan M."/>
            <person name="Ohm R."/>
            <person name="Pangilinan J."/>
            <person name="Park H.-J."/>
            <person name="Ramirez L."/>
            <person name="Alfaro M."/>
            <person name="Sun H."/>
            <person name="Tritt A."/>
            <person name="Yoshinaga Y."/>
            <person name="Zwiers L.-H."/>
            <person name="Turgeon B."/>
            <person name="Goodwin S."/>
            <person name="Spatafora J."/>
            <person name="Crous P."/>
            <person name="Grigoriev I."/>
        </authorList>
    </citation>
    <scope>NUCLEOTIDE SEQUENCE</scope>
    <source>
        <strain evidence="5">ATCC 74209</strain>
    </source>
</reference>